<comment type="subcellular location">
    <subcellularLocation>
        <location evidence="1">Cytoplasm</location>
        <location evidence="1">Cytosol</location>
    </subcellularLocation>
    <subcellularLocation>
        <location evidence="2">Cytoplasmic vesicle</location>
    </subcellularLocation>
    <subcellularLocation>
        <location evidence="3">Lysosome membrane</location>
    </subcellularLocation>
</comment>
<evidence type="ECO:0000313" key="12">
    <source>
        <dbReference type="EMBL" id="ELU09969.1"/>
    </source>
</evidence>
<evidence type="ECO:0000256" key="9">
    <source>
        <dbReference type="ARBA" id="ARBA00023329"/>
    </source>
</evidence>
<evidence type="ECO:0000256" key="2">
    <source>
        <dbReference type="ARBA" id="ARBA00004541"/>
    </source>
</evidence>
<dbReference type="GO" id="GO:0005765">
    <property type="term" value="C:lysosomal membrane"/>
    <property type="evidence" value="ECO:0007669"/>
    <property type="project" value="UniProtKB-SubCell"/>
</dbReference>
<evidence type="ECO:0000256" key="5">
    <source>
        <dbReference type="ARBA" id="ARBA00022468"/>
    </source>
</evidence>
<evidence type="ECO:0000256" key="8">
    <source>
        <dbReference type="ARBA" id="ARBA00023228"/>
    </source>
</evidence>
<evidence type="ECO:0000313" key="13">
    <source>
        <dbReference type="EnsemblMetazoa" id="CapteP171622"/>
    </source>
</evidence>
<keyword evidence="5" id="KW-0343">GTPase activation</keyword>
<dbReference type="Pfam" id="PF23436">
    <property type="entry name" value="RabGap-TBC_2"/>
    <property type="match status" value="1"/>
</dbReference>
<feature type="domain" description="Rab-GAP TBC" evidence="11">
    <location>
        <begin position="48"/>
        <end position="234"/>
    </location>
</feature>
<dbReference type="PROSITE" id="PS50086">
    <property type="entry name" value="TBC_RABGAP"/>
    <property type="match status" value="1"/>
</dbReference>
<keyword evidence="9" id="KW-0968">Cytoplasmic vesicle</keyword>
<dbReference type="EMBL" id="AMQN01006158">
    <property type="status" value="NOT_ANNOTATED_CDS"/>
    <property type="molecule type" value="Genomic_DNA"/>
</dbReference>
<dbReference type="GO" id="GO:0005096">
    <property type="term" value="F:GTPase activator activity"/>
    <property type="evidence" value="ECO:0007669"/>
    <property type="project" value="UniProtKB-KW"/>
</dbReference>
<dbReference type="SUPFAM" id="SSF47923">
    <property type="entry name" value="Ypt/Rab-GAP domain of gyp1p"/>
    <property type="match status" value="2"/>
</dbReference>
<dbReference type="HOGENOM" id="CLU_082520_0_0_1"/>
<comment type="function">
    <text evidence="10">Non-catalytic component of the TSC-TBC complex, a multiprotein complex that acts as a negative regulator of the canonical mTORC1 complex, an evolutionarily conserved central nutrient sensor that stimulates anabolic reactions and macromolecule biosynthesis to promote cellular biomass generation and growth. The TSC-TBC complex acts as a GTPase-activating protein (GAP) for the small GTPase RHEB, a direct activator of the protein kinase activity of mTORC1. In absence of nutrients, the TSC-TBC complex inhibits mTORC1, thereby preventing phosphorylation of ribosomal protein S6 kinase (RPS6KB1 and RPS6KB2) and EIF4EBP1 (4E-BP1) by the mTORC1 signaling. The TSC-TBC complex is inactivated in response to nutrients, relieving inhibition of mTORC1.</text>
</comment>
<dbReference type="Proteomes" id="UP000014760">
    <property type="component" value="Unassembled WGS sequence"/>
</dbReference>
<keyword evidence="7" id="KW-0472">Membrane</keyword>
<name>R7UTW4_CAPTE</name>
<evidence type="ECO:0000256" key="1">
    <source>
        <dbReference type="ARBA" id="ARBA00004514"/>
    </source>
</evidence>
<dbReference type="STRING" id="283909.R7UTW4"/>
<evidence type="ECO:0000256" key="10">
    <source>
        <dbReference type="ARBA" id="ARBA00046045"/>
    </source>
</evidence>
<reference evidence="14" key="1">
    <citation type="submission" date="2012-12" db="EMBL/GenBank/DDBJ databases">
        <authorList>
            <person name="Hellsten U."/>
            <person name="Grimwood J."/>
            <person name="Chapman J.A."/>
            <person name="Shapiro H."/>
            <person name="Aerts A."/>
            <person name="Otillar R.P."/>
            <person name="Terry A.Y."/>
            <person name="Boore J.L."/>
            <person name="Simakov O."/>
            <person name="Marletaz F."/>
            <person name="Cho S.-J."/>
            <person name="Edsinger-Gonzales E."/>
            <person name="Havlak P."/>
            <person name="Kuo D.-H."/>
            <person name="Larsson T."/>
            <person name="Lv J."/>
            <person name="Arendt D."/>
            <person name="Savage R."/>
            <person name="Osoegawa K."/>
            <person name="de Jong P."/>
            <person name="Lindberg D.R."/>
            <person name="Seaver E.C."/>
            <person name="Weisblat D.A."/>
            <person name="Putnam N.H."/>
            <person name="Grigoriev I.V."/>
            <person name="Rokhsar D.S."/>
        </authorList>
    </citation>
    <scope>NUCLEOTIDE SEQUENCE</scope>
    <source>
        <strain evidence="14">I ESC-2004</strain>
    </source>
</reference>
<dbReference type="OMA" id="VMHTMWL"/>
<dbReference type="InterPro" id="IPR043039">
    <property type="entry name" value="TBC1D7_dom2"/>
</dbReference>
<dbReference type="EMBL" id="KB297743">
    <property type="protein sequence ID" value="ELU09969.1"/>
    <property type="molecule type" value="Genomic_DNA"/>
</dbReference>
<reference evidence="12 14" key="2">
    <citation type="journal article" date="2013" name="Nature">
        <title>Insights into bilaterian evolution from three spiralian genomes.</title>
        <authorList>
            <person name="Simakov O."/>
            <person name="Marletaz F."/>
            <person name="Cho S.J."/>
            <person name="Edsinger-Gonzales E."/>
            <person name="Havlak P."/>
            <person name="Hellsten U."/>
            <person name="Kuo D.H."/>
            <person name="Larsson T."/>
            <person name="Lv J."/>
            <person name="Arendt D."/>
            <person name="Savage R."/>
            <person name="Osoegawa K."/>
            <person name="de Jong P."/>
            <person name="Grimwood J."/>
            <person name="Chapman J.A."/>
            <person name="Shapiro H."/>
            <person name="Aerts A."/>
            <person name="Otillar R.P."/>
            <person name="Terry A.Y."/>
            <person name="Boore J.L."/>
            <person name="Grigoriev I.V."/>
            <person name="Lindberg D.R."/>
            <person name="Seaver E.C."/>
            <person name="Weisblat D.A."/>
            <person name="Putnam N.H."/>
            <person name="Rokhsar D.S."/>
        </authorList>
    </citation>
    <scope>NUCLEOTIDE SEQUENCE</scope>
    <source>
        <strain evidence="12 14">I ESC-2004</strain>
    </source>
</reference>
<dbReference type="Gene3D" id="1.10.8.680">
    <property type="entry name" value="Ypt/Rab-GAP domain of gyp1p, domain 2"/>
    <property type="match status" value="1"/>
</dbReference>
<dbReference type="PANTHER" id="PTHR13530:SF3">
    <property type="entry name" value="TBC1 DOMAIN FAMILY MEMBER 7"/>
    <property type="match status" value="1"/>
</dbReference>
<dbReference type="Gene3D" id="1.10.10.750">
    <property type="entry name" value="Ypt/Rab-GAP domain of gyp1p, domain 1"/>
    <property type="match status" value="1"/>
</dbReference>
<dbReference type="Gene3D" id="1.10.472.80">
    <property type="entry name" value="Ypt/Rab-GAP domain of gyp1p, domain 3"/>
    <property type="match status" value="1"/>
</dbReference>
<reference evidence="13" key="3">
    <citation type="submission" date="2015-06" db="UniProtKB">
        <authorList>
            <consortium name="EnsemblMetazoa"/>
        </authorList>
    </citation>
    <scope>IDENTIFICATION</scope>
</reference>
<dbReference type="FunCoup" id="R7UTW4">
    <property type="interactions" value="478"/>
</dbReference>
<dbReference type="GO" id="GO:0032007">
    <property type="term" value="P:negative regulation of TOR signaling"/>
    <property type="evidence" value="ECO:0007669"/>
    <property type="project" value="TreeGrafter"/>
</dbReference>
<evidence type="ECO:0000256" key="4">
    <source>
        <dbReference type="ARBA" id="ARBA00015455"/>
    </source>
</evidence>
<keyword evidence="14" id="KW-1185">Reference proteome</keyword>
<gene>
    <name evidence="12" type="ORF">CAPTEDRAFT_171622</name>
</gene>
<dbReference type="OrthoDB" id="18718at2759"/>
<dbReference type="GO" id="GO:0005829">
    <property type="term" value="C:cytosol"/>
    <property type="evidence" value="ECO:0007669"/>
    <property type="project" value="UniProtKB-SubCell"/>
</dbReference>
<accession>R7UTW4</accession>
<evidence type="ECO:0000256" key="7">
    <source>
        <dbReference type="ARBA" id="ARBA00023136"/>
    </source>
</evidence>
<dbReference type="AlphaFoldDB" id="R7UTW4"/>
<organism evidence="12">
    <name type="scientific">Capitella teleta</name>
    <name type="common">Polychaete worm</name>
    <dbReference type="NCBI Taxonomy" id="283909"/>
    <lineage>
        <taxon>Eukaryota</taxon>
        <taxon>Metazoa</taxon>
        <taxon>Spiralia</taxon>
        <taxon>Lophotrochozoa</taxon>
        <taxon>Annelida</taxon>
        <taxon>Polychaeta</taxon>
        <taxon>Sedentaria</taxon>
        <taxon>Scolecida</taxon>
        <taxon>Capitellidae</taxon>
        <taxon>Capitella</taxon>
    </lineage>
</organism>
<evidence type="ECO:0000259" key="11">
    <source>
        <dbReference type="PROSITE" id="PS50086"/>
    </source>
</evidence>
<dbReference type="InterPro" id="IPR000195">
    <property type="entry name" value="Rab-GAP-TBC_dom"/>
</dbReference>
<evidence type="ECO:0000256" key="3">
    <source>
        <dbReference type="ARBA" id="ARBA00004656"/>
    </source>
</evidence>
<dbReference type="InterPro" id="IPR039842">
    <property type="entry name" value="TBC1D7"/>
</dbReference>
<evidence type="ECO:0000313" key="14">
    <source>
        <dbReference type="Proteomes" id="UP000014760"/>
    </source>
</evidence>
<protein>
    <recommendedName>
        <fullName evidence="4">TBC1 domain family member 7</fullName>
    </recommendedName>
</protein>
<keyword evidence="8" id="KW-0458">Lysosome</keyword>
<keyword evidence="6" id="KW-0963">Cytoplasm</keyword>
<dbReference type="PANTHER" id="PTHR13530">
    <property type="entry name" value="TBC1 DOMAIN FAMILY MEMBER 7"/>
    <property type="match status" value="1"/>
</dbReference>
<dbReference type="InterPro" id="IPR035969">
    <property type="entry name" value="Rab-GAP_TBC_sf"/>
</dbReference>
<evidence type="ECO:0000256" key="6">
    <source>
        <dbReference type="ARBA" id="ARBA00022490"/>
    </source>
</evidence>
<dbReference type="EnsemblMetazoa" id="CapteT171622">
    <property type="protein sequence ID" value="CapteP171622"/>
    <property type="gene ID" value="CapteG171622"/>
</dbReference>
<proteinExistence type="predicted"/>
<sequence>MADVRNFRSSYLEKVGIKGIEEKKSLEIILKEQPIDLEKLSQFCLRFTIPSAYRNLVWKILLGVLPTCTEAQEFVWQQRQAQFDDLTAVTTLLRRNEAQTEVQEVQHLRMMLLEQNLLPINPDGMLEEKENQHFLAMSRTMDGLCEELPAEIFWMSRNFFLLQKTSAMTPSAAVDLVKAWLQREETDAGALRTHLESMKGFQLLPFQMWFNSCYADILPLSSIERIWDKVIAGSQGILVAVAVAVLLTFRRPVLSLCGIEDVKRYLQLIPEDTGDIIVGEALKIYHKQSGLLGRSRGGSPIDKASQNVPLR</sequence>
<dbReference type="GO" id="GO:0031410">
    <property type="term" value="C:cytoplasmic vesicle"/>
    <property type="evidence" value="ECO:0007669"/>
    <property type="project" value="UniProtKB-SubCell"/>
</dbReference>